<dbReference type="InterPro" id="IPR002925">
    <property type="entry name" value="Dienelactn_hydro"/>
</dbReference>
<comment type="caution">
    <text evidence="3">The sequence shown here is derived from an EMBL/GenBank/DDBJ whole genome shotgun (WGS) entry which is preliminary data.</text>
</comment>
<evidence type="ECO:0000259" key="1">
    <source>
        <dbReference type="Pfam" id="PF01738"/>
    </source>
</evidence>
<dbReference type="PANTHER" id="PTHR46623">
    <property type="entry name" value="CARBOXYMETHYLENEBUTENOLIDASE-RELATED"/>
    <property type="match status" value="1"/>
</dbReference>
<evidence type="ECO:0000313" key="3">
    <source>
        <dbReference type="EMBL" id="RUL69463.1"/>
    </source>
</evidence>
<sequence>MRITVFGAAGSVGSRIVVEALSRGHEVTAVVRDRAKLSSLPAGVQGKVGDAASAQQVAALTADQDVIISATRPSVGNEEDLASTAKALLAGVAQSGVRLLLVGGAASLKLPGTGDLVIDDPHLVPADVQDIARACNIQFDTCIADTQSDWTYVSPPALLMPGMRTGYYRSGRDELLIDCRGVSSISIEDFAVALIDEAEEPRHRRSRFTVASHALDVSESDITIDTPDGKADCYFVHPTSGAHPGVILWPDVLGLRPAFKKIGKRLAESGYSVLVVNPHYRKSRAPIELDWNRFNEPAGREMAMNLGNAISPDMTATDAVAFANYLDQQACVHPRRKLGAIGYCMGGAMSIRTAAALADRIGAIASFHGSKLVTQEANSPHLRVPETKARALFAIAENDDEADPGTKTALSEAYDKAKLPVEIEVYAGTVHGWCSLDAKAHHPFHAERAWSRLLALFGEALA</sequence>
<dbReference type="PANTHER" id="PTHR46623:SF10">
    <property type="entry name" value="CARBOXYMETHYLENEBUTENOLIDASE HOMOLOG"/>
    <property type="match status" value="1"/>
</dbReference>
<dbReference type="EMBL" id="RYYV01000032">
    <property type="protein sequence ID" value="RUL69463.1"/>
    <property type="molecule type" value="Genomic_DNA"/>
</dbReference>
<dbReference type="SUPFAM" id="SSF51735">
    <property type="entry name" value="NAD(P)-binding Rossmann-fold domains"/>
    <property type="match status" value="1"/>
</dbReference>
<feature type="domain" description="NAD(P)-binding" evidence="2">
    <location>
        <begin position="7"/>
        <end position="197"/>
    </location>
</feature>
<dbReference type="OrthoDB" id="7352421at2"/>
<accession>A0A432LZT5</accession>
<dbReference type="Proteomes" id="UP000274358">
    <property type="component" value="Unassembled WGS sequence"/>
</dbReference>
<protein>
    <recommendedName>
        <fullName evidence="5">Dienelactone hydrolase family protein</fullName>
    </recommendedName>
</protein>
<reference evidence="3 4" key="1">
    <citation type="submission" date="2018-12" db="EMBL/GenBank/DDBJ databases">
        <title>Dyella dinghuensis sp. nov. DHOA06 and Dyella choica sp. nov. 4M-K27, isolated from forest soil.</title>
        <authorList>
            <person name="Qiu L.-H."/>
            <person name="Gao Z.-H."/>
        </authorList>
    </citation>
    <scope>NUCLEOTIDE SEQUENCE [LARGE SCALE GENOMIC DNA]</scope>
    <source>
        <strain evidence="3 4">4M-K27</strain>
    </source>
</reference>
<feature type="domain" description="Dienelactone hydrolase" evidence="1">
    <location>
        <begin position="233"/>
        <end position="460"/>
    </location>
</feature>
<evidence type="ECO:0000313" key="4">
    <source>
        <dbReference type="Proteomes" id="UP000274358"/>
    </source>
</evidence>
<dbReference type="AlphaFoldDB" id="A0A432LZT5"/>
<dbReference type="Pfam" id="PF13460">
    <property type="entry name" value="NAD_binding_10"/>
    <property type="match status" value="1"/>
</dbReference>
<organism evidence="3 4">
    <name type="scientific">Dyella choica</name>
    <dbReference type="NCBI Taxonomy" id="1927959"/>
    <lineage>
        <taxon>Bacteria</taxon>
        <taxon>Pseudomonadati</taxon>
        <taxon>Pseudomonadota</taxon>
        <taxon>Gammaproteobacteria</taxon>
        <taxon>Lysobacterales</taxon>
        <taxon>Rhodanobacteraceae</taxon>
        <taxon>Dyella</taxon>
    </lineage>
</organism>
<dbReference type="RefSeq" id="WP_126687000.1">
    <property type="nucleotide sequence ID" value="NZ_RYYV01000032.1"/>
</dbReference>
<gene>
    <name evidence="3" type="ORF">EKH80_22250</name>
</gene>
<keyword evidence="4" id="KW-1185">Reference proteome</keyword>
<dbReference type="Gene3D" id="3.40.50.720">
    <property type="entry name" value="NAD(P)-binding Rossmann-like Domain"/>
    <property type="match status" value="1"/>
</dbReference>
<name>A0A432LZT5_9GAMM</name>
<dbReference type="Pfam" id="PF01738">
    <property type="entry name" value="DLH"/>
    <property type="match status" value="1"/>
</dbReference>
<dbReference type="InterPro" id="IPR029058">
    <property type="entry name" value="AB_hydrolase_fold"/>
</dbReference>
<dbReference type="InterPro" id="IPR036291">
    <property type="entry name" value="NAD(P)-bd_dom_sf"/>
</dbReference>
<dbReference type="InterPro" id="IPR016040">
    <property type="entry name" value="NAD(P)-bd_dom"/>
</dbReference>
<dbReference type="SUPFAM" id="SSF53474">
    <property type="entry name" value="alpha/beta-Hydrolases"/>
    <property type="match status" value="1"/>
</dbReference>
<evidence type="ECO:0000259" key="2">
    <source>
        <dbReference type="Pfam" id="PF13460"/>
    </source>
</evidence>
<dbReference type="InterPro" id="IPR051049">
    <property type="entry name" value="Dienelactone_hydrolase-like"/>
</dbReference>
<dbReference type="GO" id="GO:0016787">
    <property type="term" value="F:hydrolase activity"/>
    <property type="evidence" value="ECO:0007669"/>
    <property type="project" value="InterPro"/>
</dbReference>
<proteinExistence type="predicted"/>
<dbReference type="Gene3D" id="3.40.50.1820">
    <property type="entry name" value="alpha/beta hydrolase"/>
    <property type="match status" value="1"/>
</dbReference>
<evidence type="ECO:0008006" key="5">
    <source>
        <dbReference type="Google" id="ProtNLM"/>
    </source>
</evidence>